<dbReference type="FunFam" id="3.30.200.20:FF:000433">
    <property type="entry name" value="Predicted protein"/>
    <property type="match status" value="1"/>
</dbReference>
<evidence type="ECO:0000256" key="9">
    <source>
        <dbReference type="ARBA" id="ARBA00023136"/>
    </source>
</evidence>
<evidence type="ECO:0000259" key="13">
    <source>
        <dbReference type="PROSITE" id="PS50011"/>
    </source>
</evidence>
<feature type="domain" description="Cyclic nucleotide-binding" evidence="14">
    <location>
        <begin position="506"/>
        <end position="559"/>
    </location>
</feature>
<evidence type="ECO:0000313" key="16">
    <source>
        <dbReference type="Proteomes" id="UP001497480"/>
    </source>
</evidence>
<keyword evidence="3" id="KW-1003">Cell membrane</keyword>
<accession>A0AAV1YF71</accession>
<dbReference type="InterPro" id="IPR003591">
    <property type="entry name" value="Leu-rich_rpt_typical-subtyp"/>
</dbReference>
<evidence type="ECO:0000313" key="15">
    <source>
        <dbReference type="EMBL" id="CAL0332666.1"/>
    </source>
</evidence>
<evidence type="ECO:0000256" key="10">
    <source>
        <dbReference type="ARBA" id="ARBA00023180"/>
    </source>
</evidence>
<dbReference type="PRINTS" id="PR00019">
    <property type="entry name" value="LEURICHRPT"/>
</dbReference>
<dbReference type="Proteomes" id="UP001497480">
    <property type="component" value="Unassembled WGS sequence"/>
</dbReference>
<dbReference type="InterPro" id="IPR055414">
    <property type="entry name" value="LRR_R13L4/SHOC2-like"/>
</dbReference>
<dbReference type="GO" id="GO:0033612">
    <property type="term" value="F:receptor serine/threonine kinase binding"/>
    <property type="evidence" value="ECO:0007669"/>
    <property type="project" value="TreeGrafter"/>
</dbReference>
<keyword evidence="4" id="KW-0433">Leucine-rich repeat</keyword>
<dbReference type="GO" id="GO:0004674">
    <property type="term" value="F:protein serine/threonine kinase activity"/>
    <property type="evidence" value="ECO:0007669"/>
    <property type="project" value="UniProtKB-EC"/>
</dbReference>
<dbReference type="EMBL" id="CAXHTB010000024">
    <property type="protein sequence ID" value="CAL0332666.1"/>
    <property type="molecule type" value="Genomic_DNA"/>
</dbReference>
<evidence type="ECO:0000256" key="4">
    <source>
        <dbReference type="ARBA" id="ARBA00022614"/>
    </source>
</evidence>
<evidence type="ECO:0000256" key="11">
    <source>
        <dbReference type="SAM" id="MobiDB-lite"/>
    </source>
</evidence>
<gene>
    <name evidence="15" type="ORF">LLUT_LOCUS33726</name>
</gene>
<dbReference type="FunFam" id="3.80.10.10:FF:000383">
    <property type="entry name" value="Leucine-rich repeat receptor protein kinase EMS1"/>
    <property type="match status" value="1"/>
</dbReference>
<feature type="domain" description="Protein kinase" evidence="13">
    <location>
        <begin position="501"/>
        <end position="783"/>
    </location>
</feature>
<dbReference type="PROSITE" id="PS50011">
    <property type="entry name" value="PROTEIN_KINASE_DOM"/>
    <property type="match status" value="1"/>
</dbReference>
<dbReference type="Gene3D" id="1.10.510.10">
    <property type="entry name" value="Transferase(Phosphotransferase) domain 1"/>
    <property type="match status" value="1"/>
</dbReference>
<dbReference type="GO" id="GO:0005524">
    <property type="term" value="F:ATP binding"/>
    <property type="evidence" value="ECO:0007669"/>
    <property type="project" value="UniProtKB-KW"/>
</dbReference>
<keyword evidence="16" id="KW-1185">Reference proteome</keyword>
<dbReference type="Pfam" id="PF07714">
    <property type="entry name" value="PK_Tyr_Ser-Thr"/>
    <property type="match status" value="1"/>
</dbReference>
<organism evidence="15 16">
    <name type="scientific">Lupinus luteus</name>
    <name type="common">European yellow lupine</name>
    <dbReference type="NCBI Taxonomy" id="3873"/>
    <lineage>
        <taxon>Eukaryota</taxon>
        <taxon>Viridiplantae</taxon>
        <taxon>Streptophyta</taxon>
        <taxon>Embryophyta</taxon>
        <taxon>Tracheophyta</taxon>
        <taxon>Spermatophyta</taxon>
        <taxon>Magnoliopsida</taxon>
        <taxon>eudicotyledons</taxon>
        <taxon>Gunneridae</taxon>
        <taxon>Pentapetalae</taxon>
        <taxon>rosids</taxon>
        <taxon>fabids</taxon>
        <taxon>Fabales</taxon>
        <taxon>Fabaceae</taxon>
        <taxon>Papilionoideae</taxon>
        <taxon>50 kb inversion clade</taxon>
        <taxon>genistoids sensu lato</taxon>
        <taxon>core genistoids</taxon>
        <taxon>Genisteae</taxon>
        <taxon>Lupinus</taxon>
    </lineage>
</organism>
<feature type="region of interest" description="Disordered" evidence="11">
    <location>
        <begin position="831"/>
        <end position="875"/>
    </location>
</feature>
<evidence type="ECO:0000256" key="12">
    <source>
        <dbReference type="SAM" id="Phobius"/>
    </source>
</evidence>
<evidence type="ECO:0000256" key="5">
    <source>
        <dbReference type="ARBA" id="ARBA00022729"/>
    </source>
</evidence>
<dbReference type="FunFam" id="1.10.510.10:FF:000448">
    <property type="entry name" value="Putative LRR receptor-like serine/threonine-protein kinase"/>
    <property type="match status" value="1"/>
</dbReference>
<evidence type="ECO:0000256" key="1">
    <source>
        <dbReference type="ARBA" id="ARBA00004167"/>
    </source>
</evidence>
<dbReference type="PANTHER" id="PTHR48056:SF81">
    <property type="entry name" value="RECEPTOR PROTEIN-TYROSINE KINASE CEPR1"/>
    <property type="match status" value="1"/>
</dbReference>
<keyword evidence="12" id="KW-0812">Transmembrane</keyword>
<dbReference type="PANTHER" id="PTHR48056">
    <property type="entry name" value="LRR RECEPTOR-LIKE SERINE/THREONINE-PROTEIN KINASE-RELATED"/>
    <property type="match status" value="1"/>
</dbReference>
<protein>
    <submittedName>
        <fullName evidence="15">Uncharacterized protein</fullName>
    </submittedName>
</protein>
<keyword evidence="12" id="KW-1133">Transmembrane helix</keyword>
<comment type="subcellular location">
    <subcellularLocation>
        <location evidence="2">Cell membrane</location>
    </subcellularLocation>
    <subcellularLocation>
        <location evidence="1">Membrane</location>
        <topology evidence="1">Single-pass membrane protein</topology>
    </subcellularLocation>
</comment>
<dbReference type="AlphaFoldDB" id="A0AAV1YF71"/>
<dbReference type="Pfam" id="PF23598">
    <property type="entry name" value="LRR_14"/>
    <property type="match status" value="1"/>
</dbReference>
<keyword evidence="9 12" id="KW-0472">Membrane</keyword>
<reference evidence="15 16" key="1">
    <citation type="submission" date="2024-03" db="EMBL/GenBank/DDBJ databases">
        <authorList>
            <person name="Martinez-Hernandez J."/>
        </authorList>
    </citation>
    <scope>NUCLEOTIDE SEQUENCE [LARGE SCALE GENOMIC DNA]</scope>
</reference>
<evidence type="ECO:0000256" key="7">
    <source>
        <dbReference type="ARBA" id="ARBA00022741"/>
    </source>
</evidence>
<dbReference type="PROSITE" id="PS50042">
    <property type="entry name" value="CNMP_BINDING_3"/>
    <property type="match status" value="1"/>
</dbReference>
<dbReference type="InterPro" id="IPR001245">
    <property type="entry name" value="Ser-Thr/Tyr_kinase_cat_dom"/>
</dbReference>
<evidence type="ECO:0000256" key="6">
    <source>
        <dbReference type="ARBA" id="ARBA00022737"/>
    </source>
</evidence>
<dbReference type="Gene3D" id="3.80.10.10">
    <property type="entry name" value="Ribonuclease Inhibitor"/>
    <property type="match status" value="3"/>
</dbReference>
<keyword evidence="10" id="KW-0325">Glycoprotein</keyword>
<feature type="transmembrane region" description="Helical" evidence="12">
    <location>
        <begin position="423"/>
        <end position="446"/>
    </location>
</feature>
<dbReference type="InterPro" id="IPR000719">
    <property type="entry name" value="Prot_kinase_dom"/>
</dbReference>
<keyword evidence="7" id="KW-0547">Nucleotide-binding</keyword>
<evidence type="ECO:0000256" key="2">
    <source>
        <dbReference type="ARBA" id="ARBA00004236"/>
    </source>
</evidence>
<keyword evidence="6" id="KW-0677">Repeat</keyword>
<feature type="compositionally biased region" description="Acidic residues" evidence="11">
    <location>
        <begin position="865"/>
        <end position="875"/>
    </location>
</feature>
<evidence type="ECO:0000259" key="14">
    <source>
        <dbReference type="PROSITE" id="PS50042"/>
    </source>
</evidence>
<dbReference type="SUPFAM" id="SSF52058">
    <property type="entry name" value="L domain-like"/>
    <property type="match status" value="1"/>
</dbReference>
<dbReference type="SMART" id="SM00369">
    <property type="entry name" value="LRR_TYP"/>
    <property type="match status" value="6"/>
</dbReference>
<dbReference type="FunFam" id="3.80.10.10:FF:000041">
    <property type="entry name" value="LRR receptor-like serine/threonine-protein kinase ERECTA"/>
    <property type="match status" value="1"/>
</dbReference>
<dbReference type="SUPFAM" id="SSF56112">
    <property type="entry name" value="Protein kinase-like (PK-like)"/>
    <property type="match status" value="1"/>
</dbReference>
<comment type="caution">
    <text evidence="15">The sequence shown here is derived from an EMBL/GenBank/DDBJ whole genome shotgun (WGS) entry which is preliminary data.</text>
</comment>
<proteinExistence type="predicted"/>
<dbReference type="Gene3D" id="3.30.200.20">
    <property type="entry name" value="Phosphorylase Kinase, domain 1"/>
    <property type="match status" value="1"/>
</dbReference>
<sequence>MNMKSSLSELVMVLQKRLTLSVVIMLLFVQLGFCLNSRTEWLSLLEIRSSLGIRGKDWPIKAKPCRNWTGVHCRNGRVIGINVSGLKRTRIGRAHPSFDVNALTNFTALASFNASGFMLNGSIPDWFGQNLSAIKVLDLRSCSITGLIPESLKGLSVLKTLLLSGNSLTGRMPSSLGLLSELSVLDLSGNSLSGSVPNSLSKLGDLTRLDLSSNFLSGSIPPELGSLSNLHTLNLSDNELTASVPIQLGKLSKLVELDLGMNSLSGSLPDSLFSTLLDIHILILRGNMFGGALPNSFLSLPSLHILDVSSNNLIGPLPKFSNVSSTGAIFNLSNNLFYGSLNTSFTKFKMIDLSGNYLEAVVQGGGNVTLIRNCLQMIPDQRDLEDCRLFYAQRSLSFAPGTQEPTQSPFAKSESSNNKRVTFILAGTFGGLGFIVLVALVLILVLRHCNSNSTLALQRGTTNGGAVPEGESPTPPKDPVFLTSVGKSFTFEQILHLTGNFAETNIMKHGHSGDLYWGVLEGGATVVIKKVDLNLFKRESYIVELGLLSKISHARLVPILGHCLENENEKCIIYKYMPNGDLATSLHRVTGSDGKLQSLDWITRSKIAIGAAEGLAYLHECSPPIVHRDVQASSILLDDKFEVRLGSLSEVTSQGDLHQSVFSRLFSKPLSFNQGNPGTSSVSSEYDVYCFGKILLELVTGNLNISNYDDATTKEWLEQTLPCITIYDKERVTKILDPSLIIDEDLLEEVWAMAIVARSCLNPKPSKRPLMRHVLKALENPLKVVREDNDSSERLRTTSSRRYWSGALFGSCRHSSSEIAAIGNAREGTSSFKQSCRVGSQGSARYDHSSSNKRSSNEIFPEPFEMQEVDIGEGR</sequence>
<name>A0AAV1YF71_LUPLU</name>
<keyword evidence="5" id="KW-0732">Signal</keyword>
<evidence type="ECO:0000256" key="3">
    <source>
        <dbReference type="ARBA" id="ARBA00022475"/>
    </source>
</evidence>
<dbReference type="InterPro" id="IPR032675">
    <property type="entry name" value="LRR_dom_sf"/>
</dbReference>
<feature type="compositionally biased region" description="Polar residues" evidence="11">
    <location>
        <begin position="831"/>
        <end position="843"/>
    </location>
</feature>
<dbReference type="InterPro" id="IPR000595">
    <property type="entry name" value="cNMP-bd_dom"/>
</dbReference>
<dbReference type="InterPro" id="IPR011009">
    <property type="entry name" value="Kinase-like_dom_sf"/>
</dbReference>
<evidence type="ECO:0000256" key="8">
    <source>
        <dbReference type="ARBA" id="ARBA00022840"/>
    </source>
</evidence>
<dbReference type="InterPro" id="IPR050647">
    <property type="entry name" value="Plant_LRR-RLKs"/>
</dbReference>
<keyword evidence="8" id="KW-0067">ATP-binding</keyword>
<dbReference type="GO" id="GO:0005886">
    <property type="term" value="C:plasma membrane"/>
    <property type="evidence" value="ECO:0007669"/>
    <property type="project" value="UniProtKB-SubCell"/>
</dbReference>